<organism evidence="11">
    <name type="scientific">marine sediment metagenome</name>
    <dbReference type="NCBI Taxonomy" id="412755"/>
    <lineage>
        <taxon>unclassified sequences</taxon>
        <taxon>metagenomes</taxon>
        <taxon>ecological metagenomes</taxon>
    </lineage>
</organism>
<evidence type="ECO:0000256" key="6">
    <source>
        <dbReference type="ARBA" id="ARBA00023146"/>
    </source>
</evidence>
<dbReference type="EC" id="6.1.1.9" evidence="1"/>
<keyword evidence="2" id="KW-0436">Ligase</keyword>
<evidence type="ECO:0000256" key="8">
    <source>
        <dbReference type="ARBA" id="ARBA00047552"/>
    </source>
</evidence>
<sequence length="253" mass="28940">KRLRRAREVRGQPPLPKGYGVPGRSEVRGSGGAEFDAALLSSDDKHILASLQDAIRDCTESLEKYRFNDAAHALYEFIWHKYCDWYVEYSKDVLYGDDAARREQVLKVMHYVFSNAIRLLHPMMPFVTEELWHAMGYNEVMNDECGVRNGKSKAGSIMTADWPVVLGEETLLRWGIDKNVVDYVNEKHELVRAGRILRADYGIMPTKKIDYFIKPDSPDFSKMLTEDKDSLVTLLRASNLSIDTDFKPQSAMP</sequence>
<protein>
    <recommendedName>
        <fullName evidence="1">valine--tRNA ligase</fullName>
        <ecNumber evidence="1">6.1.1.9</ecNumber>
    </recommendedName>
    <alternativeName>
        <fullName evidence="7">Valyl-tRNA synthetase</fullName>
    </alternativeName>
</protein>
<dbReference type="CDD" id="cd07962">
    <property type="entry name" value="Anticodon_Ia_Val"/>
    <property type="match status" value="1"/>
</dbReference>
<feature type="compositionally biased region" description="Basic and acidic residues" evidence="9">
    <location>
        <begin position="1"/>
        <end position="10"/>
    </location>
</feature>
<comment type="catalytic activity">
    <reaction evidence="8">
        <text>tRNA(Val) + L-valine + ATP = L-valyl-tRNA(Val) + AMP + diphosphate</text>
        <dbReference type="Rhea" id="RHEA:10704"/>
        <dbReference type="Rhea" id="RHEA-COMP:9672"/>
        <dbReference type="Rhea" id="RHEA-COMP:9708"/>
        <dbReference type="ChEBI" id="CHEBI:30616"/>
        <dbReference type="ChEBI" id="CHEBI:33019"/>
        <dbReference type="ChEBI" id="CHEBI:57762"/>
        <dbReference type="ChEBI" id="CHEBI:78442"/>
        <dbReference type="ChEBI" id="CHEBI:78537"/>
        <dbReference type="ChEBI" id="CHEBI:456215"/>
        <dbReference type="EC" id="6.1.1.9"/>
    </reaction>
</comment>
<keyword evidence="4" id="KW-0067">ATP-binding</keyword>
<evidence type="ECO:0000256" key="9">
    <source>
        <dbReference type="SAM" id="MobiDB-lite"/>
    </source>
</evidence>
<evidence type="ECO:0000313" key="11">
    <source>
        <dbReference type="EMBL" id="GAG39694.1"/>
    </source>
</evidence>
<dbReference type="InterPro" id="IPR013155">
    <property type="entry name" value="M/V/L/I-tRNA-synth_anticd-bd"/>
</dbReference>
<evidence type="ECO:0000259" key="10">
    <source>
        <dbReference type="Pfam" id="PF08264"/>
    </source>
</evidence>
<name>X0X912_9ZZZZ</name>
<dbReference type="Pfam" id="PF08264">
    <property type="entry name" value="Anticodon_1"/>
    <property type="match status" value="1"/>
</dbReference>
<evidence type="ECO:0000256" key="5">
    <source>
        <dbReference type="ARBA" id="ARBA00022917"/>
    </source>
</evidence>
<dbReference type="InterPro" id="IPR033705">
    <property type="entry name" value="Anticodon_Ia_Val"/>
</dbReference>
<reference evidence="11" key="1">
    <citation type="journal article" date="2014" name="Front. Microbiol.">
        <title>High frequency of phylogenetically diverse reductive dehalogenase-homologous genes in deep subseafloor sedimentary metagenomes.</title>
        <authorList>
            <person name="Kawai M."/>
            <person name="Futagami T."/>
            <person name="Toyoda A."/>
            <person name="Takaki Y."/>
            <person name="Nishi S."/>
            <person name="Hori S."/>
            <person name="Arai W."/>
            <person name="Tsubouchi T."/>
            <person name="Morono Y."/>
            <person name="Uchiyama I."/>
            <person name="Ito T."/>
            <person name="Fujiyama A."/>
            <person name="Inagaki F."/>
            <person name="Takami H."/>
        </authorList>
    </citation>
    <scope>NUCLEOTIDE SEQUENCE</scope>
    <source>
        <strain evidence="11">Expedition CK06-06</strain>
    </source>
</reference>
<dbReference type="Gene3D" id="1.10.730.10">
    <property type="entry name" value="Isoleucyl-tRNA Synthetase, Domain 1"/>
    <property type="match status" value="1"/>
</dbReference>
<feature type="non-terminal residue" evidence="11">
    <location>
        <position position="1"/>
    </location>
</feature>
<dbReference type="GO" id="GO:0005524">
    <property type="term" value="F:ATP binding"/>
    <property type="evidence" value="ECO:0007669"/>
    <property type="project" value="UniProtKB-KW"/>
</dbReference>
<evidence type="ECO:0000256" key="3">
    <source>
        <dbReference type="ARBA" id="ARBA00022741"/>
    </source>
</evidence>
<dbReference type="InterPro" id="IPR002303">
    <property type="entry name" value="Valyl-tRNA_ligase"/>
</dbReference>
<dbReference type="AlphaFoldDB" id="X0X912"/>
<dbReference type="GO" id="GO:0004832">
    <property type="term" value="F:valine-tRNA ligase activity"/>
    <property type="evidence" value="ECO:0007669"/>
    <property type="project" value="UniProtKB-EC"/>
</dbReference>
<dbReference type="GO" id="GO:0005829">
    <property type="term" value="C:cytosol"/>
    <property type="evidence" value="ECO:0007669"/>
    <property type="project" value="TreeGrafter"/>
</dbReference>
<proteinExistence type="predicted"/>
<evidence type="ECO:0000256" key="7">
    <source>
        <dbReference type="ARBA" id="ARBA00029936"/>
    </source>
</evidence>
<keyword evidence="3" id="KW-0547">Nucleotide-binding</keyword>
<keyword evidence="6" id="KW-0030">Aminoacyl-tRNA synthetase</keyword>
<dbReference type="GO" id="GO:0006438">
    <property type="term" value="P:valyl-tRNA aminoacylation"/>
    <property type="evidence" value="ECO:0007669"/>
    <property type="project" value="InterPro"/>
</dbReference>
<feature type="domain" description="Methionyl/Valyl/Leucyl/Isoleucyl-tRNA synthetase anticodon-binding" evidence="10">
    <location>
        <begin position="44"/>
        <end position="210"/>
    </location>
</feature>
<dbReference type="EMBL" id="BARS01040808">
    <property type="protein sequence ID" value="GAG39694.1"/>
    <property type="molecule type" value="Genomic_DNA"/>
</dbReference>
<feature type="non-terminal residue" evidence="11">
    <location>
        <position position="253"/>
    </location>
</feature>
<evidence type="ECO:0000256" key="4">
    <source>
        <dbReference type="ARBA" id="ARBA00022840"/>
    </source>
</evidence>
<keyword evidence="5" id="KW-0648">Protein biosynthesis</keyword>
<accession>X0X912</accession>
<dbReference type="PANTHER" id="PTHR11946:SF93">
    <property type="entry name" value="VALINE--TRNA LIGASE, CHLOROPLASTIC_MITOCHONDRIAL 2"/>
    <property type="match status" value="1"/>
</dbReference>
<dbReference type="InterPro" id="IPR009080">
    <property type="entry name" value="tRNAsynth_Ia_anticodon-bd"/>
</dbReference>
<evidence type="ECO:0000256" key="1">
    <source>
        <dbReference type="ARBA" id="ARBA00013169"/>
    </source>
</evidence>
<evidence type="ECO:0000256" key="2">
    <source>
        <dbReference type="ARBA" id="ARBA00022598"/>
    </source>
</evidence>
<dbReference type="PANTHER" id="PTHR11946">
    <property type="entry name" value="VALYL-TRNA SYNTHETASES"/>
    <property type="match status" value="1"/>
</dbReference>
<comment type="caution">
    <text evidence="11">The sequence shown here is derived from an EMBL/GenBank/DDBJ whole genome shotgun (WGS) entry which is preliminary data.</text>
</comment>
<feature type="region of interest" description="Disordered" evidence="9">
    <location>
        <begin position="1"/>
        <end position="24"/>
    </location>
</feature>
<dbReference type="SUPFAM" id="SSF47323">
    <property type="entry name" value="Anticodon-binding domain of a subclass of class I aminoacyl-tRNA synthetases"/>
    <property type="match status" value="1"/>
</dbReference>
<gene>
    <name evidence="11" type="ORF">S01H1_62157</name>
</gene>